<keyword evidence="4" id="KW-1185">Reference proteome</keyword>
<protein>
    <recommendedName>
        <fullName evidence="5">Lysozyme</fullName>
    </recommendedName>
</protein>
<dbReference type="PANTHER" id="PTHR34135">
    <property type="entry name" value="LYSOZYME"/>
    <property type="match status" value="1"/>
</dbReference>
<evidence type="ECO:0000313" key="4">
    <source>
        <dbReference type="Proteomes" id="UP000037778"/>
    </source>
</evidence>
<comment type="caution">
    <text evidence="3">The sequence shown here is derived from an EMBL/GenBank/DDBJ whole genome shotgun (WGS) entry which is preliminary data.</text>
</comment>
<evidence type="ECO:0008006" key="5">
    <source>
        <dbReference type="Google" id="ProtNLM"/>
    </source>
</evidence>
<dbReference type="GO" id="GO:0003796">
    <property type="term" value="F:lysozyme activity"/>
    <property type="evidence" value="ECO:0007669"/>
    <property type="project" value="InterPro"/>
</dbReference>
<reference evidence="3 4" key="1">
    <citation type="journal article" date="2015" name="Genome Biol. Evol.">
        <title>Functionally Structured Genomes in Lactobacillus kunkeei Colonizing the Honey Crop and Food Products of Honeybees and Stingless Bees.</title>
        <authorList>
            <person name="Tamarit D."/>
            <person name="Ellegaard K.M."/>
            <person name="Wikander J."/>
            <person name="Olofsson T."/>
            <person name="Vasquez A."/>
            <person name="Andersson S.G."/>
        </authorList>
    </citation>
    <scope>NUCLEOTIDE SEQUENCE [LARGE SCALE GENOMIC DNA]</scope>
    <source>
        <strain evidence="3 4">LAko</strain>
    </source>
</reference>
<dbReference type="InterPro" id="IPR002053">
    <property type="entry name" value="Glyco_hydro_25"/>
</dbReference>
<dbReference type="Proteomes" id="UP000037778">
    <property type="component" value="Unassembled WGS sequence"/>
</dbReference>
<dbReference type="PANTHER" id="PTHR34135:SF2">
    <property type="entry name" value="LYSOZYME"/>
    <property type="match status" value="1"/>
</dbReference>
<keyword evidence="2" id="KW-0812">Transmembrane</keyword>
<keyword evidence="2" id="KW-0472">Membrane</keyword>
<dbReference type="InterPro" id="IPR017853">
    <property type="entry name" value="GH"/>
</dbReference>
<evidence type="ECO:0000256" key="2">
    <source>
        <dbReference type="SAM" id="Phobius"/>
    </source>
</evidence>
<organism evidence="3 4">
    <name type="scientific">Apilactobacillus kunkeei</name>
    <dbReference type="NCBI Taxonomy" id="148814"/>
    <lineage>
        <taxon>Bacteria</taxon>
        <taxon>Bacillati</taxon>
        <taxon>Bacillota</taxon>
        <taxon>Bacilli</taxon>
        <taxon>Lactobacillales</taxon>
        <taxon>Lactobacillaceae</taxon>
        <taxon>Apilactobacillus</taxon>
    </lineage>
</organism>
<sequence>MDTRMSLYHQKPKPTKNYGQFFKKYAWLIAILIVLLGSIFGYVAYQSYENNMINKYQVKGIMISQSNGYIDFVTLENTGQKFVYIRASQGATYTDDDFSDNFQRSQGSGLQVGSYHVFSTQTAIKDQLKNFTREVGDDYGTLPPMVEVTSPLSDDQVHRLSEFIYMVHKYYDTNVVVRSSTSVFNRLDKKIEHDVQFFSGNVNNKRANFIEVKNNRKINIDGSNVYVNQIAFNGNKKGWQQYLLKNQDR</sequence>
<accession>A0A0M9DBJ1</accession>
<proteinExistence type="inferred from homology"/>
<dbReference type="GO" id="GO:0016052">
    <property type="term" value="P:carbohydrate catabolic process"/>
    <property type="evidence" value="ECO:0007669"/>
    <property type="project" value="TreeGrafter"/>
</dbReference>
<keyword evidence="2" id="KW-1133">Transmembrane helix</keyword>
<dbReference type="GO" id="GO:0016998">
    <property type="term" value="P:cell wall macromolecule catabolic process"/>
    <property type="evidence" value="ECO:0007669"/>
    <property type="project" value="InterPro"/>
</dbReference>
<dbReference type="EMBL" id="JXCY01000007">
    <property type="protein sequence ID" value="KOY75610.1"/>
    <property type="molecule type" value="Genomic_DNA"/>
</dbReference>
<dbReference type="GO" id="GO:0009253">
    <property type="term" value="P:peptidoglycan catabolic process"/>
    <property type="evidence" value="ECO:0007669"/>
    <property type="project" value="InterPro"/>
</dbReference>
<feature type="transmembrane region" description="Helical" evidence="2">
    <location>
        <begin position="25"/>
        <end position="45"/>
    </location>
</feature>
<name>A0A0M9DBJ1_9LACO</name>
<dbReference type="SUPFAM" id="SSF51445">
    <property type="entry name" value="(Trans)glycosidases"/>
    <property type="match status" value="1"/>
</dbReference>
<comment type="similarity">
    <text evidence="1">Belongs to the glycosyl hydrolase 25 family.</text>
</comment>
<gene>
    <name evidence="3" type="ORF">RZ71_00280</name>
</gene>
<dbReference type="PATRIC" id="fig|148814.8.peg.952"/>
<dbReference type="AlphaFoldDB" id="A0A0M9DBJ1"/>
<evidence type="ECO:0000256" key="1">
    <source>
        <dbReference type="ARBA" id="ARBA00010646"/>
    </source>
</evidence>
<dbReference type="Gene3D" id="3.20.20.80">
    <property type="entry name" value="Glycosidases"/>
    <property type="match status" value="1"/>
</dbReference>
<dbReference type="RefSeq" id="WP_053791915.1">
    <property type="nucleotide sequence ID" value="NZ_JXCY01000007.1"/>
</dbReference>
<evidence type="ECO:0000313" key="3">
    <source>
        <dbReference type="EMBL" id="KOY75610.1"/>
    </source>
</evidence>
<dbReference type="PROSITE" id="PS51904">
    <property type="entry name" value="GLYCOSYL_HYDROL_F25_2"/>
    <property type="match status" value="1"/>
</dbReference>
<dbReference type="Pfam" id="PF01183">
    <property type="entry name" value="Glyco_hydro_25"/>
    <property type="match status" value="1"/>
</dbReference>